<evidence type="ECO:0000313" key="3">
    <source>
        <dbReference type="Proteomes" id="UP000009328"/>
    </source>
</evidence>
<dbReference type="InParanoid" id="K0KHX6"/>
<dbReference type="Proteomes" id="UP000009328">
    <property type="component" value="Unassembled WGS sequence"/>
</dbReference>
<sequence length="141" mass="16135">MASRSADLQNSSSNISPEEQLFGRPYAYYKPEKSSVSSKLVVAALIVVVVAALDFLLATNILIYIRTIEPGSTKDAVRHTAVILMSLALIWVSYRFMVWYIKKFKIKDSMKQNKFYQRIANEVIELENLLQNPEDNDKRTD</sequence>
<dbReference type="HOGENOM" id="CLU_1826807_0_0_1"/>
<reference evidence="2 3" key="1">
    <citation type="journal article" date="2012" name="Eukaryot. Cell">
        <title>Draft genome sequence of Wickerhamomyces ciferrii NRRL Y-1031 F-60-10.</title>
        <authorList>
            <person name="Schneider J."/>
            <person name="Andrea H."/>
            <person name="Blom J."/>
            <person name="Jaenicke S."/>
            <person name="Ruckert C."/>
            <person name="Schorsch C."/>
            <person name="Szczepanowski R."/>
            <person name="Farwick M."/>
            <person name="Goesmann A."/>
            <person name="Puhler A."/>
            <person name="Schaffer S."/>
            <person name="Tauch A."/>
            <person name="Kohler T."/>
            <person name="Brinkrolf K."/>
        </authorList>
    </citation>
    <scope>NUCLEOTIDE SEQUENCE [LARGE SCALE GENOMIC DNA]</scope>
    <source>
        <strain evidence="3">ATCC 14091 / BCRC 22168 / CBS 111 / JCM 3599 / NBRC 0793 / NRRL Y-1031 F-60-10</strain>
    </source>
</reference>
<protein>
    <submittedName>
        <fullName evidence="2">Membrane protein</fullName>
    </submittedName>
</protein>
<comment type="caution">
    <text evidence="2">The sequence shown here is derived from an EMBL/GenBank/DDBJ whole genome shotgun (WGS) entry which is preliminary data.</text>
</comment>
<proteinExistence type="predicted"/>
<organism evidence="2 3">
    <name type="scientific">Wickerhamomyces ciferrii (strain ATCC 14091 / BCRC 22168 / CBS 111 / JCM 3599 / NBRC 0793 / NRRL Y-1031 F-60-10)</name>
    <name type="common">Yeast</name>
    <name type="synonym">Pichia ciferrii</name>
    <dbReference type="NCBI Taxonomy" id="1206466"/>
    <lineage>
        <taxon>Eukaryota</taxon>
        <taxon>Fungi</taxon>
        <taxon>Dikarya</taxon>
        <taxon>Ascomycota</taxon>
        <taxon>Saccharomycotina</taxon>
        <taxon>Saccharomycetes</taxon>
        <taxon>Phaffomycetales</taxon>
        <taxon>Wickerhamomycetaceae</taxon>
        <taxon>Wickerhamomyces</taxon>
    </lineage>
</organism>
<accession>K0KHX6</accession>
<name>K0KHX6_WICCF</name>
<feature type="transmembrane region" description="Helical" evidence="1">
    <location>
        <begin position="40"/>
        <end position="65"/>
    </location>
</feature>
<keyword evidence="1" id="KW-1133">Transmembrane helix</keyword>
<evidence type="ECO:0000313" key="2">
    <source>
        <dbReference type="EMBL" id="CCH42626.1"/>
    </source>
</evidence>
<keyword evidence="1" id="KW-0812">Transmembrane</keyword>
<gene>
    <name evidence="2" type="ORF">BN7_2170</name>
</gene>
<evidence type="ECO:0000256" key="1">
    <source>
        <dbReference type="SAM" id="Phobius"/>
    </source>
</evidence>
<dbReference type="AlphaFoldDB" id="K0KHX6"/>
<feature type="transmembrane region" description="Helical" evidence="1">
    <location>
        <begin position="77"/>
        <end position="101"/>
    </location>
</feature>
<keyword evidence="3" id="KW-1185">Reference proteome</keyword>
<keyword evidence="1" id="KW-0472">Membrane</keyword>
<dbReference type="EMBL" id="CAIF01000049">
    <property type="protein sequence ID" value="CCH42626.1"/>
    <property type="molecule type" value="Genomic_DNA"/>
</dbReference>